<dbReference type="Pfam" id="PF00460">
    <property type="entry name" value="Flg_bb_rod"/>
    <property type="match status" value="1"/>
</dbReference>
<dbReference type="PRINTS" id="PR01005">
    <property type="entry name" value="FLGHOOKAP1"/>
</dbReference>
<keyword evidence="12" id="KW-1185">Reference proteome</keyword>
<evidence type="ECO:0000256" key="3">
    <source>
        <dbReference type="ARBA" id="ARBA00009677"/>
    </source>
</evidence>
<feature type="domain" description="Flagellar basal body rod protein N-terminal" evidence="8">
    <location>
        <begin position="8"/>
        <end position="37"/>
    </location>
</feature>
<organism evidence="11 12">
    <name type="scientific">Alicyclobacillus fodiniaquatilis</name>
    <dbReference type="NCBI Taxonomy" id="1661150"/>
    <lineage>
        <taxon>Bacteria</taxon>
        <taxon>Bacillati</taxon>
        <taxon>Bacillota</taxon>
        <taxon>Bacilli</taxon>
        <taxon>Bacillales</taxon>
        <taxon>Alicyclobacillaceae</taxon>
        <taxon>Alicyclobacillus</taxon>
    </lineage>
</organism>
<evidence type="ECO:0000256" key="1">
    <source>
        <dbReference type="ARBA" id="ARBA00004365"/>
    </source>
</evidence>
<keyword evidence="11" id="KW-0966">Cell projection</keyword>
<feature type="region of interest" description="Disordered" evidence="7">
    <location>
        <begin position="266"/>
        <end position="287"/>
    </location>
</feature>
<comment type="subcellular location">
    <subcellularLocation>
        <location evidence="1">Bacterial flagellum</location>
    </subcellularLocation>
    <subcellularLocation>
        <location evidence="2">Secreted</location>
    </subcellularLocation>
</comment>
<dbReference type="InterPro" id="IPR010930">
    <property type="entry name" value="Flg_bb/hook_C_dom"/>
</dbReference>
<dbReference type="NCBIfam" id="TIGR02492">
    <property type="entry name" value="flgK_ends"/>
    <property type="match status" value="1"/>
</dbReference>
<keyword evidence="6" id="KW-0975">Bacterial flagellum</keyword>
<feature type="domain" description="Flagellar hook-associated protein FlgK helical" evidence="10">
    <location>
        <begin position="95"/>
        <end position="316"/>
    </location>
</feature>
<accession>A0ABW4JID2</accession>
<evidence type="ECO:0000256" key="4">
    <source>
        <dbReference type="ARBA" id="ARBA00016244"/>
    </source>
</evidence>
<protein>
    <recommendedName>
        <fullName evidence="4">Flagellar hook-associated protein 1</fullName>
    </recommendedName>
</protein>
<evidence type="ECO:0000313" key="12">
    <source>
        <dbReference type="Proteomes" id="UP001597079"/>
    </source>
</evidence>
<comment type="caution">
    <text evidence="11">The sequence shown here is derived from an EMBL/GenBank/DDBJ whole genome shotgun (WGS) entry which is preliminary data.</text>
</comment>
<evidence type="ECO:0000259" key="10">
    <source>
        <dbReference type="Pfam" id="PF22638"/>
    </source>
</evidence>
<keyword evidence="11" id="KW-0969">Cilium</keyword>
<evidence type="ECO:0000256" key="5">
    <source>
        <dbReference type="ARBA" id="ARBA00022525"/>
    </source>
</evidence>
<dbReference type="Proteomes" id="UP001597079">
    <property type="component" value="Unassembled WGS sequence"/>
</dbReference>
<keyword evidence="5" id="KW-0964">Secreted</keyword>
<evidence type="ECO:0000259" key="9">
    <source>
        <dbReference type="Pfam" id="PF06429"/>
    </source>
</evidence>
<dbReference type="PANTHER" id="PTHR30033:SF1">
    <property type="entry name" value="FLAGELLAR HOOK-ASSOCIATED PROTEIN 1"/>
    <property type="match status" value="1"/>
</dbReference>
<evidence type="ECO:0000256" key="6">
    <source>
        <dbReference type="ARBA" id="ARBA00023143"/>
    </source>
</evidence>
<dbReference type="PANTHER" id="PTHR30033">
    <property type="entry name" value="FLAGELLAR HOOK-ASSOCIATED PROTEIN 1"/>
    <property type="match status" value="1"/>
</dbReference>
<sequence length="772" mass="79239">MLGTFLGLETSLSGLQAAQAGMDVVSQNIDNSSTPGYSREQVDFTESPALSTLGMQVGQGVDAQQITRLRDTFLDTQYRQQNASLGQANVDQTTLNQVSSIINEPSDTGISNAMEQFWEAWDSLTSNPNELSAQTSVVDAGQTLTDVMNQTANQLSDLQKDLGSSLSDTTTQVNSLIGQVAQLGDQIQNAEQTGQEPNNLLDQRDELLDQLSQLTNISTTDTSVQTGSNAYDQFSLSIGGVTVIDGSKPDGQKQVGQLSFDATDSSVSVTGEDNKGNTVTQPLSGQSGEIQGYQDSLTDVQSYSTDLNSLANNLATGTMTVTLPSDWQVPDPLPSGVNYPEVVSNGKTESLSDFINDPNSGVTSANGQYTIPTGTQIQVQGLNGLMEMGYASSGQGVPFFKTSDGSSTFTANNISVGATAQTLAAATTYDPSTNEAVSGDGTLASLASSMKDDSMQFTDPTLASSQEYTGGQNAVDAQTALMVDSVPADGSQMEINGQTIAFYNSANGSSAPTGAGVTAIDTSGKNLAQVASAIAGVITGNSSAFGATASATGTTVNLSSGSTLPSVDLTNVQNITQGATTASQSATPAQVVLAINEVPQDGSTMEVGGQTIAFYNSADGSSAPTGAGITAIDTNGKNTSQVASSIASAIGGNASASATGNTVTISSTATGSNATLDVNTDGLTGQTSSTLDDYLTSVVGELGLQGQQANNAVTTQQGLVTQLENQRQSVSGVSIDEEMTNMISYQQAYNASAEVIQTINQMLSTLMSSVNG</sequence>
<gene>
    <name evidence="11" type="primary">flgK</name>
    <name evidence="11" type="ORF">ACFSB2_12285</name>
</gene>
<name>A0ABW4JID2_9BACL</name>
<proteinExistence type="inferred from homology"/>
<dbReference type="Pfam" id="PF22638">
    <property type="entry name" value="FlgK_D1"/>
    <property type="match status" value="1"/>
</dbReference>
<dbReference type="Pfam" id="PF06429">
    <property type="entry name" value="Flg_bbr_C"/>
    <property type="match status" value="1"/>
</dbReference>
<dbReference type="EMBL" id="JBHUCX010000028">
    <property type="protein sequence ID" value="MFD1675471.1"/>
    <property type="molecule type" value="Genomic_DNA"/>
</dbReference>
<comment type="similarity">
    <text evidence="3">Belongs to the flagella basal body rod proteins family.</text>
</comment>
<reference evidence="12" key="1">
    <citation type="journal article" date="2019" name="Int. J. Syst. Evol. Microbiol.">
        <title>The Global Catalogue of Microorganisms (GCM) 10K type strain sequencing project: providing services to taxonomists for standard genome sequencing and annotation.</title>
        <authorList>
            <consortium name="The Broad Institute Genomics Platform"/>
            <consortium name="The Broad Institute Genome Sequencing Center for Infectious Disease"/>
            <person name="Wu L."/>
            <person name="Ma J."/>
        </authorList>
    </citation>
    <scope>NUCLEOTIDE SEQUENCE [LARGE SCALE GENOMIC DNA]</scope>
    <source>
        <strain evidence="12">CGMCC 1.12286</strain>
    </source>
</reference>
<evidence type="ECO:0000256" key="2">
    <source>
        <dbReference type="ARBA" id="ARBA00004613"/>
    </source>
</evidence>
<dbReference type="InterPro" id="IPR001444">
    <property type="entry name" value="Flag_bb_rod_N"/>
</dbReference>
<evidence type="ECO:0000259" key="8">
    <source>
        <dbReference type="Pfam" id="PF00460"/>
    </source>
</evidence>
<evidence type="ECO:0000313" key="11">
    <source>
        <dbReference type="EMBL" id="MFD1675471.1"/>
    </source>
</evidence>
<dbReference type="InterPro" id="IPR002371">
    <property type="entry name" value="FlgK"/>
</dbReference>
<dbReference type="RefSeq" id="WP_377943342.1">
    <property type="nucleotide sequence ID" value="NZ_JBHUCX010000028.1"/>
</dbReference>
<dbReference type="SUPFAM" id="SSF64518">
    <property type="entry name" value="Phase 1 flagellin"/>
    <property type="match status" value="1"/>
</dbReference>
<feature type="domain" description="Flagellar basal-body/hook protein C-terminal" evidence="9">
    <location>
        <begin position="729"/>
        <end position="767"/>
    </location>
</feature>
<dbReference type="InterPro" id="IPR053927">
    <property type="entry name" value="FlgK_helical"/>
</dbReference>
<evidence type="ECO:0000256" key="7">
    <source>
        <dbReference type="SAM" id="MobiDB-lite"/>
    </source>
</evidence>
<keyword evidence="11" id="KW-0282">Flagellum</keyword>